<accession>A0A1I2TD96</accession>
<feature type="signal peptide" evidence="1">
    <location>
        <begin position="1"/>
        <end position="24"/>
    </location>
</feature>
<feature type="chain" id="PRO_5011796076" evidence="1">
    <location>
        <begin position="25"/>
        <end position="57"/>
    </location>
</feature>
<reference evidence="3" key="1">
    <citation type="submission" date="2016-10" db="EMBL/GenBank/DDBJ databases">
        <authorList>
            <person name="Varghese N."/>
            <person name="Submissions S."/>
        </authorList>
    </citation>
    <scope>NUCLEOTIDE SEQUENCE [LARGE SCALE GENOMIC DNA]</scope>
    <source>
        <strain evidence="3">CGMCC 1.10971</strain>
    </source>
</reference>
<organism evidence="2 3">
    <name type="scientific">Neptunomonas qingdaonensis</name>
    <dbReference type="NCBI Taxonomy" id="1045558"/>
    <lineage>
        <taxon>Bacteria</taxon>
        <taxon>Pseudomonadati</taxon>
        <taxon>Pseudomonadota</taxon>
        <taxon>Gammaproteobacteria</taxon>
        <taxon>Oceanospirillales</taxon>
        <taxon>Oceanospirillaceae</taxon>
        <taxon>Neptunomonas</taxon>
    </lineage>
</organism>
<protein>
    <submittedName>
        <fullName evidence="2">Uncharacterized protein</fullName>
    </submittedName>
</protein>
<evidence type="ECO:0000313" key="2">
    <source>
        <dbReference type="EMBL" id="SFG60251.1"/>
    </source>
</evidence>
<name>A0A1I2TD96_9GAMM</name>
<keyword evidence="1" id="KW-0732">Signal</keyword>
<dbReference type="Proteomes" id="UP000198623">
    <property type="component" value="Unassembled WGS sequence"/>
</dbReference>
<dbReference type="EMBL" id="FOOU01000009">
    <property type="protein sequence ID" value="SFG60251.1"/>
    <property type="molecule type" value="Genomic_DNA"/>
</dbReference>
<dbReference type="RefSeq" id="WP_177201180.1">
    <property type="nucleotide sequence ID" value="NZ_FOOU01000009.1"/>
</dbReference>
<sequence length="57" mass="6266">MFRSLTNLLMVCSMLAVTYKPAQARDLASIIVVKTTMPFERFLEGSVEAISRATVSA</sequence>
<evidence type="ECO:0000313" key="3">
    <source>
        <dbReference type="Proteomes" id="UP000198623"/>
    </source>
</evidence>
<evidence type="ECO:0000256" key="1">
    <source>
        <dbReference type="SAM" id="SignalP"/>
    </source>
</evidence>
<gene>
    <name evidence="2" type="ORF">SAMN05216175_10998</name>
</gene>
<dbReference type="AlphaFoldDB" id="A0A1I2TD96"/>
<keyword evidence="3" id="KW-1185">Reference proteome</keyword>
<proteinExistence type="predicted"/>